<dbReference type="AlphaFoldDB" id="A0A561R3F7"/>
<dbReference type="SUPFAM" id="SSF52540">
    <property type="entry name" value="P-loop containing nucleoside triphosphate hydrolases"/>
    <property type="match status" value="1"/>
</dbReference>
<dbReference type="RefSeq" id="WP_145635445.1">
    <property type="nucleotide sequence ID" value="NZ_VIWP01000002.1"/>
</dbReference>
<dbReference type="InterPro" id="IPR027417">
    <property type="entry name" value="P-loop_NTPase"/>
</dbReference>
<gene>
    <name evidence="2" type="ORF">FHW37_102796</name>
</gene>
<dbReference type="Proteomes" id="UP000320653">
    <property type="component" value="Unassembled WGS sequence"/>
</dbReference>
<evidence type="ECO:0000259" key="1">
    <source>
        <dbReference type="Pfam" id="PF03407"/>
    </source>
</evidence>
<dbReference type="OrthoDB" id="7840170at2"/>
<keyword evidence="2" id="KW-0808">Transferase</keyword>
<proteinExistence type="predicted"/>
<accession>A0A561R3F7</accession>
<keyword evidence="3" id="KW-1185">Reference proteome</keyword>
<organism evidence="2 3">
    <name type="scientific">Neorhizobium alkalisoli</name>
    <dbReference type="NCBI Taxonomy" id="528178"/>
    <lineage>
        <taxon>Bacteria</taxon>
        <taxon>Pseudomonadati</taxon>
        <taxon>Pseudomonadota</taxon>
        <taxon>Alphaproteobacteria</taxon>
        <taxon>Hyphomicrobiales</taxon>
        <taxon>Rhizobiaceae</taxon>
        <taxon>Rhizobium/Agrobacterium group</taxon>
        <taxon>Neorhizobium</taxon>
    </lineage>
</organism>
<dbReference type="Gene3D" id="3.40.50.300">
    <property type="entry name" value="P-loop containing nucleotide triphosphate hydrolases"/>
    <property type="match status" value="1"/>
</dbReference>
<evidence type="ECO:0000313" key="3">
    <source>
        <dbReference type="Proteomes" id="UP000320653"/>
    </source>
</evidence>
<dbReference type="EMBL" id="VIWP01000002">
    <property type="protein sequence ID" value="TWF57155.1"/>
    <property type="molecule type" value="Genomic_DNA"/>
</dbReference>
<name>A0A561R3F7_9HYPH</name>
<protein>
    <submittedName>
        <fullName evidence="2">Nucleotide-diphospho-sugar transferase</fullName>
    </submittedName>
</protein>
<dbReference type="GO" id="GO:0016740">
    <property type="term" value="F:transferase activity"/>
    <property type="evidence" value="ECO:0007669"/>
    <property type="project" value="UniProtKB-KW"/>
</dbReference>
<dbReference type="InterPro" id="IPR029063">
    <property type="entry name" value="SAM-dependent_MTases_sf"/>
</dbReference>
<comment type="caution">
    <text evidence="2">The sequence shown here is derived from an EMBL/GenBank/DDBJ whole genome shotgun (WGS) entry which is preliminary data.</text>
</comment>
<dbReference type="SUPFAM" id="SSF53335">
    <property type="entry name" value="S-adenosyl-L-methionine-dependent methyltransferases"/>
    <property type="match status" value="1"/>
</dbReference>
<evidence type="ECO:0000313" key="2">
    <source>
        <dbReference type="EMBL" id="TWF57155.1"/>
    </source>
</evidence>
<reference evidence="2 3" key="1">
    <citation type="submission" date="2019-06" db="EMBL/GenBank/DDBJ databases">
        <title>Sorghum-associated microbial communities from plants grown in Nebraska, USA.</title>
        <authorList>
            <person name="Schachtman D."/>
        </authorList>
    </citation>
    <scope>NUCLEOTIDE SEQUENCE [LARGE SCALE GENOMIC DNA]</scope>
    <source>
        <strain evidence="2 3">1225</strain>
    </source>
</reference>
<dbReference type="Pfam" id="PF03407">
    <property type="entry name" value="Nucleotid_trans"/>
    <property type="match status" value="1"/>
</dbReference>
<sequence length="649" mass="73033">MAHILLCGMSNAGSDILFDLLKEFATNATFVDKGMAASELYKSSKAHVVSERPLDILPLRRFRESVKETISVRPIVMMKDIRAVMTETSDRYPNVYQTGYDHSLMDYGQGRVAYSNPGILFTEKVISNFHKNDQDVLVLRFEDLLIEPSETRKKIEKFTGLNIGSEFIQAVDIIRAQTLSAGSAWFSDRHADRVVRQFRLAPELFEILDRWGYGTDRLWFDALASRAPNALNDLPGTIVGFYTAGTRYEREAQRLAASVQKLGLPLDLEAIEPGQGWLDNVRAKPHVLKRIRQRLRGPLFYVDVDAILHSDPWPYLRGYGGDAVIGTHVAGEVLSGSLLLHDTAGAHELLDQWIVEQQRQPEAWDQHALKAVVHRSYREKSVNKLDIQYLPASMIAIFDQTYNPPITPVVEHLQASREEKQEGEQGRQNAERRRARVEAIENELGLAPISSPVVAEMPSYAQQAASIRNAATTALMEKRASDHTRWANEQNLHSDWSERAAVAATMIGGSSPVIDLGCGKMNLEAFLPEGALYLPADLVPRDERTLKCDLNEGILPDRFAAVVVMLGVLEYVHEPPILFERLAKRWSRLVMSYNPADLDHARDRRAQGWFNDLTSAQLVTMAAAAGFELYVECPVGERQRIYDFRLNQA</sequence>
<feature type="domain" description="Nucleotide-diphospho-sugar transferase" evidence="1">
    <location>
        <begin position="282"/>
        <end position="400"/>
    </location>
</feature>
<dbReference type="InterPro" id="IPR005069">
    <property type="entry name" value="Nucl-diP-sugar_transferase"/>
</dbReference>